<dbReference type="GO" id="GO:0045116">
    <property type="term" value="P:protein neddylation"/>
    <property type="evidence" value="ECO:0007669"/>
    <property type="project" value="TreeGrafter"/>
</dbReference>
<sequence length="173" mass="19755">MLILTGILLGYILGSMKSLGNLYWISMEHLKGSAVLRPKQFVDFYSYSFHYCLTDGIFKTIDKECICDLLDLVLGSRFRTQVDSFVEYLKVSGRHRMITRYLTWISGCAFFTFALGTAESLHIELPQNPFLLETLSESLFPKLDIELPQNPFLLGTLLEPLLCRSCTMFSVES</sequence>
<dbReference type="PANTHER" id="PTHR12281">
    <property type="entry name" value="RP42 RELATED"/>
    <property type="match status" value="1"/>
</dbReference>
<dbReference type="GO" id="GO:0000151">
    <property type="term" value="C:ubiquitin ligase complex"/>
    <property type="evidence" value="ECO:0007669"/>
    <property type="project" value="TreeGrafter"/>
</dbReference>
<dbReference type="OrthoDB" id="286637at2759"/>
<dbReference type="InterPro" id="IPR042460">
    <property type="entry name" value="DCN1-like_PONY"/>
</dbReference>
<organism evidence="3 4">
    <name type="scientific">Tetracentron sinense</name>
    <name type="common">Spur-leaf</name>
    <dbReference type="NCBI Taxonomy" id="13715"/>
    <lineage>
        <taxon>Eukaryota</taxon>
        <taxon>Viridiplantae</taxon>
        <taxon>Streptophyta</taxon>
        <taxon>Embryophyta</taxon>
        <taxon>Tracheophyta</taxon>
        <taxon>Spermatophyta</taxon>
        <taxon>Magnoliopsida</taxon>
        <taxon>Trochodendrales</taxon>
        <taxon>Trochodendraceae</taxon>
        <taxon>Tetracentron</taxon>
    </lineage>
</organism>
<accession>A0A834Z2V4</accession>
<dbReference type="GO" id="GO:0031624">
    <property type="term" value="F:ubiquitin conjugating enzyme binding"/>
    <property type="evidence" value="ECO:0007669"/>
    <property type="project" value="TreeGrafter"/>
</dbReference>
<reference evidence="3 4" key="1">
    <citation type="submission" date="2020-04" db="EMBL/GenBank/DDBJ databases">
        <title>Plant Genome Project.</title>
        <authorList>
            <person name="Zhang R.-G."/>
        </authorList>
    </citation>
    <scope>NUCLEOTIDE SEQUENCE [LARGE SCALE GENOMIC DNA]</scope>
    <source>
        <strain evidence="3">YNK0</strain>
        <tissue evidence="3">Leaf</tissue>
    </source>
</reference>
<evidence type="ECO:0000259" key="2">
    <source>
        <dbReference type="Pfam" id="PF03556"/>
    </source>
</evidence>
<evidence type="ECO:0000256" key="1">
    <source>
        <dbReference type="RuleBase" id="RU410713"/>
    </source>
</evidence>
<dbReference type="Gene3D" id="1.10.238.200">
    <property type="entry name" value="Cullin, PONY binding domain"/>
    <property type="match status" value="1"/>
</dbReference>
<feature type="domain" description="DCUN1" evidence="2">
    <location>
        <begin position="36"/>
        <end position="111"/>
    </location>
</feature>
<comment type="caution">
    <text evidence="3">The sequence shown here is derived from an EMBL/GenBank/DDBJ whole genome shotgun (WGS) entry which is preliminary data.</text>
</comment>
<dbReference type="AlphaFoldDB" id="A0A834Z2V4"/>
<evidence type="ECO:0000313" key="3">
    <source>
        <dbReference type="EMBL" id="KAF8400554.1"/>
    </source>
</evidence>
<dbReference type="Pfam" id="PF03556">
    <property type="entry name" value="Cullin_binding"/>
    <property type="match status" value="1"/>
</dbReference>
<protein>
    <recommendedName>
        <fullName evidence="1">Defective in cullin neddylation protein</fullName>
    </recommendedName>
</protein>
<keyword evidence="4" id="KW-1185">Reference proteome</keyword>
<comment type="function">
    <text evidence="1">Neddylation of cullins play an essential role in the regulation of SCF-type complexes activity.</text>
</comment>
<dbReference type="InterPro" id="IPR005176">
    <property type="entry name" value="PONY_dom"/>
</dbReference>
<evidence type="ECO:0000313" key="4">
    <source>
        <dbReference type="Proteomes" id="UP000655225"/>
    </source>
</evidence>
<dbReference type="InterPro" id="IPR014764">
    <property type="entry name" value="DCN-prot"/>
</dbReference>
<gene>
    <name evidence="3" type="ORF">HHK36_013853</name>
</gene>
<name>A0A834Z2V4_TETSI</name>
<dbReference type="GO" id="GO:0032182">
    <property type="term" value="F:ubiquitin-like protein binding"/>
    <property type="evidence" value="ECO:0007669"/>
    <property type="project" value="TreeGrafter"/>
</dbReference>
<dbReference type="GO" id="GO:0097602">
    <property type="term" value="F:cullin family protein binding"/>
    <property type="evidence" value="ECO:0007669"/>
    <property type="project" value="TreeGrafter"/>
</dbReference>
<proteinExistence type="predicted"/>
<dbReference type="Proteomes" id="UP000655225">
    <property type="component" value="Unassembled WGS sequence"/>
</dbReference>
<dbReference type="EMBL" id="JABCRI010000009">
    <property type="protein sequence ID" value="KAF8400554.1"/>
    <property type="molecule type" value="Genomic_DNA"/>
</dbReference>
<dbReference type="PANTHER" id="PTHR12281:SF12">
    <property type="entry name" value="DEFECTIVE IN CULLIN NEDDYLATION PROTEIN"/>
    <property type="match status" value="1"/>
</dbReference>